<name>A0A383AT00_9ZZZZ</name>
<protein>
    <submittedName>
        <fullName evidence="1">Uncharacterized protein</fullName>
    </submittedName>
</protein>
<proteinExistence type="predicted"/>
<dbReference type="EMBL" id="UINC01194531">
    <property type="protein sequence ID" value="SVE10660.1"/>
    <property type="molecule type" value="Genomic_DNA"/>
</dbReference>
<sequence>MLVATAVGAIVIAGAYSSFILVANQHDKIKDVADMQGSGRGAMRIMERDIRMAGFTWRDNQAKVIYGSIATPVTVTDSGNSCCDSISVVYDYHDESDNSTERVSIRYWVESYTGSKGTRGRLYRKRDIVLPTPKAGTKDVVADYVEDLQFPGRENTQYLYVARSQDDYITVIDPDTPSCLSKEVCGERIGVIG</sequence>
<reference evidence="1" key="1">
    <citation type="submission" date="2018-05" db="EMBL/GenBank/DDBJ databases">
        <authorList>
            <person name="Lanie J.A."/>
            <person name="Ng W.-L."/>
            <person name="Kazmierczak K.M."/>
            <person name="Andrzejewski T.M."/>
            <person name="Davidsen T.M."/>
            <person name="Wayne K.J."/>
            <person name="Tettelin H."/>
            <person name="Glass J.I."/>
            <person name="Rusch D."/>
            <person name="Podicherti R."/>
            <person name="Tsui H.-C.T."/>
            <person name="Winkler M.E."/>
        </authorList>
    </citation>
    <scope>NUCLEOTIDE SEQUENCE</scope>
</reference>
<feature type="non-terminal residue" evidence="1">
    <location>
        <position position="193"/>
    </location>
</feature>
<accession>A0A383AT00</accession>
<dbReference type="AlphaFoldDB" id="A0A383AT00"/>
<evidence type="ECO:0000313" key="1">
    <source>
        <dbReference type="EMBL" id="SVE10660.1"/>
    </source>
</evidence>
<organism evidence="1">
    <name type="scientific">marine metagenome</name>
    <dbReference type="NCBI Taxonomy" id="408172"/>
    <lineage>
        <taxon>unclassified sequences</taxon>
        <taxon>metagenomes</taxon>
        <taxon>ecological metagenomes</taxon>
    </lineage>
</organism>
<gene>
    <name evidence="1" type="ORF">METZ01_LOCUS463514</name>
</gene>